<accession>A0A2N9G040</accession>
<evidence type="ECO:0000256" key="6">
    <source>
        <dbReference type="ARBA" id="ARBA00022801"/>
    </source>
</evidence>
<dbReference type="GO" id="GO:0016787">
    <property type="term" value="F:hydrolase activity"/>
    <property type="evidence" value="ECO:0007669"/>
    <property type="project" value="UniProtKB-KW"/>
</dbReference>
<keyword evidence="4" id="KW-0540">Nuclease</keyword>
<feature type="region of interest" description="Disordered" evidence="9">
    <location>
        <begin position="1224"/>
        <end position="1302"/>
    </location>
</feature>
<feature type="region of interest" description="Disordered" evidence="9">
    <location>
        <begin position="682"/>
        <end position="713"/>
    </location>
</feature>
<feature type="region of interest" description="Disordered" evidence="9">
    <location>
        <begin position="843"/>
        <end position="872"/>
    </location>
</feature>
<dbReference type="Gene3D" id="3.30.70.270">
    <property type="match status" value="2"/>
</dbReference>
<dbReference type="GO" id="GO:0004519">
    <property type="term" value="F:endonuclease activity"/>
    <property type="evidence" value="ECO:0007669"/>
    <property type="project" value="UniProtKB-KW"/>
</dbReference>
<dbReference type="InterPro" id="IPR043502">
    <property type="entry name" value="DNA/RNA_pol_sf"/>
</dbReference>
<evidence type="ECO:0000256" key="8">
    <source>
        <dbReference type="SAM" id="Coils"/>
    </source>
</evidence>
<feature type="region of interest" description="Disordered" evidence="9">
    <location>
        <begin position="1034"/>
        <end position="1058"/>
    </location>
</feature>
<keyword evidence="7" id="KW-0695">RNA-directed DNA polymerase</keyword>
<feature type="domain" description="Reverse transcriptase Ty1/copia-type" evidence="10">
    <location>
        <begin position="3"/>
        <end position="79"/>
    </location>
</feature>
<sequence length="1464" mass="166843">MTRSQADHSVFFKKTRTGIVILVVYVDDIVITGSDKEGIQILINHLSSSFLTKDLGKLRYFLGIEVARSKAGISLSQRAKIYPRHSTRHRSWKEISFIDHLVISALKVILMLTGQGHLQIEILVRSSTTGYCTFIGGNLVTWRSKKLSQLFGSLFSAEAEYRAMAHTTCELTWLRTVLQEFGLLTQGPTPLYCDNQAAIHIDSYSNPVRRHSFWKGIWRAKVPHKIRMFMWKDHRSKKYFLFWPSLSGRVEMIPWLNQPHLEASLVGPKAVAYAEEFFAANKRVESARPISENKWLPPPSLHVKLNIAWKRFPTRNSFGVGSVIRDHTGGLSSIRERARRTIRADFYTSSVGAVYGKDFVFSHFVSLPEKLRTIDSNSLSLMEAGDTSAQGEIPNPGQGQNGGEGLRNEEGRNQNLDQNDEGSSANQNRVPHPSQIADPTRSAVDARAAKLGRRAEGDEWQQMKEMKSQVKAKAAKNLDMLVHRTESPFTKRVDEYPLLAKFKVPQLETFDGFKDPLDYLDSFRTVMKRLRSTSQTKYVALTAFNAGLRKGDFLFQLCKEPPKSMSKLMYEAQKFINAEDAFEARDEFPSRKRKESEDDGSSSQRKERSKGFTPLNMSIDQVLLQIQDDLEIKWPGKLRSNSSKRSKDLYYRFRRDHGHNTEDCYALKEQIETLIRQGKLRKFVRRDNQEARPEPRPPRQDENKDHTENHPQDIIGEIRTIVRGLALGGFITRRVLIDNGSSADIIYLPAYKQMKINKERLRPIDIPLVGFTGDKVRPSGVVSLVIEAGTYPKQVRTPVEFLVVDCPSAYNVIIGRPTLNKLRVVTSTYHLLVRFPTEHGIGEHKRDQGNSKGKWSCWTTKNPTKPRSIGTKRDGRLRESMIKFLKDNFDVFAWMHNDMPGIDPSAICHKLNVSPSFQAHKIEETRVLAPDRNQAISDEVEKLLMAGFIRRGLLPRLASQCRHGEEIQRQMEDDDQEKTSFITSKGLFCYKAMPFGLKNTGATYQRLMNKMFHNQIGRNVEVYIDEHVGKIEGRSKSPGRFGRNIRDTSPVSHEAQPERGIEANPDKIKAVLEMTPPRMVKEVQNLTGRVATLNRFISRATDKCLPFFKTLRKAFTWTDKFSPTAVNSALIREEGGTQLPVYYTSKAFQGAEERYPAMEKLTLALVIAARKLRPYFQSHKIVVLTNHLLRKVMNKPDATGRLIQWAVELSEFDIEYRLRKNQKENGKSKLTDRPSKGQGGVGMVFKTPKGPSTEALRAAPISHHPTNESRIRGPANRPTCSQRTGGNHTQNSKRLTIDSEDKVNGEFEAKEDRNGKNTSELVKSIIGWFDEVTLVQVPQNSVKNWVYAITTRPQVTLRPTNRTNSKNSHQEKPHFELTYGTEAVILVEIGVTTWRTNHHDEGSNDNLLRTNLDLLDEARDQAEAKTRAYQQRMARYYDRHLKHREFKVGDLVLRKVTLATKDPA</sequence>
<dbReference type="SUPFAM" id="SSF56672">
    <property type="entry name" value="DNA/RNA polymerases"/>
    <property type="match status" value="2"/>
</dbReference>
<keyword evidence="6" id="KW-0378">Hydrolase</keyword>
<evidence type="ECO:0000256" key="3">
    <source>
        <dbReference type="ARBA" id="ARBA00022695"/>
    </source>
</evidence>
<feature type="domain" description="Reverse transcriptase RNase H-like" evidence="11">
    <location>
        <begin position="1122"/>
        <end position="1212"/>
    </location>
</feature>
<dbReference type="PANTHER" id="PTHR48475:SF2">
    <property type="entry name" value="RIBONUCLEASE H"/>
    <property type="match status" value="1"/>
</dbReference>
<dbReference type="GO" id="GO:0003964">
    <property type="term" value="F:RNA-directed DNA polymerase activity"/>
    <property type="evidence" value="ECO:0007669"/>
    <property type="project" value="UniProtKB-KW"/>
</dbReference>
<gene>
    <name evidence="12" type="ORF">FSB_LOCUS20745</name>
</gene>
<dbReference type="Pfam" id="PF17917">
    <property type="entry name" value="RT_RNaseH"/>
    <property type="match status" value="1"/>
</dbReference>
<feature type="region of interest" description="Disordered" evidence="9">
    <location>
        <begin position="384"/>
        <end position="444"/>
    </location>
</feature>
<dbReference type="InterPro" id="IPR041373">
    <property type="entry name" value="RT_RNaseH"/>
</dbReference>
<dbReference type="EC" id="2.7.7.49" evidence="1"/>
<dbReference type="CDD" id="cd09272">
    <property type="entry name" value="RNase_HI_RT_Ty1"/>
    <property type="match status" value="1"/>
</dbReference>
<dbReference type="Gene3D" id="2.40.70.10">
    <property type="entry name" value="Acid Proteases"/>
    <property type="match status" value="1"/>
</dbReference>
<dbReference type="Pfam" id="PF07727">
    <property type="entry name" value="RVT_2"/>
    <property type="match status" value="1"/>
</dbReference>
<dbReference type="PANTHER" id="PTHR48475">
    <property type="entry name" value="RIBONUCLEASE H"/>
    <property type="match status" value="1"/>
</dbReference>
<dbReference type="CDD" id="cd00303">
    <property type="entry name" value="retropepsin_like"/>
    <property type="match status" value="1"/>
</dbReference>
<dbReference type="InterPro" id="IPR013103">
    <property type="entry name" value="RVT_2"/>
</dbReference>
<feature type="compositionally biased region" description="Basic and acidic residues" evidence="9">
    <location>
        <begin position="586"/>
        <end position="596"/>
    </location>
</feature>
<feature type="compositionally biased region" description="Basic and acidic residues" evidence="9">
    <location>
        <begin position="1224"/>
        <end position="1235"/>
    </location>
</feature>
<feature type="coiled-coil region" evidence="8">
    <location>
        <begin position="1412"/>
        <end position="1439"/>
    </location>
</feature>
<keyword evidence="3" id="KW-0548">Nucleotidyltransferase</keyword>
<protein>
    <recommendedName>
        <fullName evidence="1">RNA-directed DNA polymerase</fullName>
        <ecNumber evidence="1">2.7.7.49</ecNumber>
    </recommendedName>
</protein>
<evidence type="ECO:0000256" key="5">
    <source>
        <dbReference type="ARBA" id="ARBA00022759"/>
    </source>
</evidence>
<dbReference type="EMBL" id="OIVN01001338">
    <property type="protein sequence ID" value="SPC92863.1"/>
    <property type="molecule type" value="Genomic_DNA"/>
</dbReference>
<evidence type="ECO:0000256" key="7">
    <source>
        <dbReference type="ARBA" id="ARBA00022918"/>
    </source>
</evidence>
<dbReference type="InterPro" id="IPR021109">
    <property type="entry name" value="Peptidase_aspartic_dom_sf"/>
</dbReference>
<name>A0A2N9G040_FAGSY</name>
<evidence type="ECO:0000256" key="9">
    <source>
        <dbReference type="SAM" id="MobiDB-lite"/>
    </source>
</evidence>
<evidence type="ECO:0000256" key="1">
    <source>
        <dbReference type="ARBA" id="ARBA00012493"/>
    </source>
</evidence>
<feature type="region of interest" description="Disordered" evidence="9">
    <location>
        <begin position="586"/>
        <end position="612"/>
    </location>
</feature>
<feature type="compositionally biased region" description="Polar residues" evidence="9">
    <location>
        <begin position="1278"/>
        <end position="1294"/>
    </location>
</feature>
<feature type="compositionally biased region" description="Polar residues" evidence="9">
    <location>
        <begin position="850"/>
        <end position="865"/>
    </location>
</feature>
<dbReference type="InterPro" id="IPR043128">
    <property type="entry name" value="Rev_trsase/Diguanyl_cyclase"/>
</dbReference>
<evidence type="ECO:0000256" key="4">
    <source>
        <dbReference type="ARBA" id="ARBA00022722"/>
    </source>
</evidence>
<evidence type="ECO:0000259" key="11">
    <source>
        <dbReference type="Pfam" id="PF17917"/>
    </source>
</evidence>
<keyword evidence="5" id="KW-0255">Endonuclease</keyword>
<reference evidence="12" key="1">
    <citation type="submission" date="2018-02" db="EMBL/GenBank/DDBJ databases">
        <authorList>
            <person name="Cohen D.B."/>
            <person name="Kent A.D."/>
        </authorList>
    </citation>
    <scope>NUCLEOTIDE SEQUENCE</scope>
</reference>
<keyword evidence="2" id="KW-0808">Transferase</keyword>
<evidence type="ECO:0000313" key="12">
    <source>
        <dbReference type="EMBL" id="SPC92863.1"/>
    </source>
</evidence>
<evidence type="ECO:0000256" key="2">
    <source>
        <dbReference type="ARBA" id="ARBA00022679"/>
    </source>
</evidence>
<keyword evidence="8" id="KW-0175">Coiled coil</keyword>
<proteinExistence type="predicted"/>
<organism evidence="12">
    <name type="scientific">Fagus sylvatica</name>
    <name type="common">Beechnut</name>
    <dbReference type="NCBI Taxonomy" id="28930"/>
    <lineage>
        <taxon>Eukaryota</taxon>
        <taxon>Viridiplantae</taxon>
        <taxon>Streptophyta</taxon>
        <taxon>Embryophyta</taxon>
        <taxon>Tracheophyta</taxon>
        <taxon>Spermatophyta</taxon>
        <taxon>Magnoliopsida</taxon>
        <taxon>eudicotyledons</taxon>
        <taxon>Gunneridae</taxon>
        <taxon>Pentapetalae</taxon>
        <taxon>rosids</taxon>
        <taxon>fabids</taxon>
        <taxon>Fagales</taxon>
        <taxon>Fagaceae</taxon>
        <taxon>Fagus</taxon>
    </lineage>
</organism>
<evidence type="ECO:0000259" key="10">
    <source>
        <dbReference type="Pfam" id="PF07727"/>
    </source>
</evidence>
<dbReference type="Gene3D" id="3.10.10.10">
    <property type="entry name" value="HIV Type 1 Reverse Transcriptase, subunit A, domain 1"/>
    <property type="match status" value="1"/>
</dbReference>
<feature type="compositionally biased region" description="Basic and acidic residues" evidence="9">
    <location>
        <begin position="685"/>
        <end position="711"/>
    </location>
</feature>